<dbReference type="Proteomes" id="UP000321938">
    <property type="component" value="Unassembled WGS sequence"/>
</dbReference>
<evidence type="ECO:0000313" key="1">
    <source>
        <dbReference type="EMBL" id="TXE18400.1"/>
    </source>
</evidence>
<reference evidence="1 2" key="1">
    <citation type="submission" date="2019-08" db="EMBL/GenBank/DDBJ databases">
        <title>Genome of Psychroserpens burtonensis ACAM 167.</title>
        <authorList>
            <person name="Bowman J.P."/>
        </authorList>
    </citation>
    <scope>NUCLEOTIDE SEQUENCE [LARGE SCALE GENOMIC DNA]</scope>
    <source>
        <strain evidence="1 2">ACAM 167</strain>
    </source>
</reference>
<protein>
    <submittedName>
        <fullName evidence="1">Uncharacterized protein</fullName>
    </submittedName>
</protein>
<dbReference type="EMBL" id="VOSB01000008">
    <property type="protein sequence ID" value="TXE18400.1"/>
    <property type="molecule type" value="Genomic_DNA"/>
</dbReference>
<proteinExistence type="predicted"/>
<sequence>MAVIRMTAYLDNNIIVDIEKETLLISDLNKLTERDITKFYYSMSHIFEANEITASTNTELNERLSKRFKIISQITKNHYLERVLPSNKVVKTKYEPFHIYQSINEVSFARNSMKQMVNNTSEEQKQQFRKQLNIDPIRINNYSPKEVIEQIDANKTAMGGFTLLELIEKGIEMHPAGKNMSLHNRFAGVFEILDLVGFWKDKYNEKSNYARLWDSSHAYFSTFCDYFISDDKRTRNKAKVVFELYDIKTKVISSKGEE</sequence>
<keyword evidence="2" id="KW-1185">Reference proteome</keyword>
<dbReference type="RefSeq" id="WP_147231458.1">
    <property type="nucleotide sequence ID" value="NZ_VOSB01000008.1"/>
</dbReference>
<organism evidence="1 2">
    <name type="scientific">Psychroserpens burtonensis</name>
    <dbReference type="NCBI Taxonomy" id="49278"/>
    <lineage>
        <taxon>Bacteria</taxon>
        <taxon>Pseudomonadati</taxon>
        <taxon>Bacteroidota</taxon>
        <taxon>Flavobacteriia</taxon>
        <taxon>Flavobacteriales</taxon>
        <taxon>Flavobacteriaceae</taxon>
        <taxon>Psychroserpens</taxon>
    </lineage>
</organism>
<comment type="caution">
    <text evidence="1">The sequence shown here is derived from an EMBL/GenBank/DDBJ whole genome shotgun (WGS) entry which is preliminary data.</text>
</comment>
<accession>A0A5C7BD20</accession>
<dbReference type="OrthoDB" id="1413206at2"/>
<name>A0A5C7BD20_9FLAO</name>
<dbReference type="AlphaFoldDB" id="A0A5C7BD20"/>
<gene>
    <name evidence="1" type="ORF">ES692_07065</name>
</gene>
<evidence type="ECO:0000313" key="2">
    <source>
        <dbReference type="Proteomes" id="UP000321938"/>
    </source>
</evidence>